<dbReference type="EMBL" id="KQ973257">
    <property type="protein sequence ID" value="KXZ75594.1"/>
    <property type="molecule type" value="Genomic_DNA"/>
</dbReference>
<reference evidence="1 2" key="1">
    <citation type="journal article" date="2008" name="Nature">
        <title>The genome of the model beetle and pest Tribolium castaneum.</title>
        <authorList>
            <consortium name="Tribolium Genome Sequencing Consortium"/>
            <person name="Richards S."/>
            <person name="Gibbs R.A."/>
            <person name="Weinstock G.M."/>
            <person name="Brown S.J."/>
            <person name="Denell R."/>
            <person name="Beeman R.W."/>
            <person name="Gibbs R."/>
            <person name="Beeman R.W."/>
            <person name="Brown S.J."/>
            <person name="Bucher G."/>
            <person name="Friedrich M."/>
            <person name="Grimmelikhuijzen C.J."/>
            <person name="Klingler M."/>
            <person name="Lorenzen M."/>
            <person name="Richards S."/>
            <person name="Roth S."/>
            <person name="Schroder R."/>
            <person name="Tautz D."/>
            <person name="Zdobnov E.M."/>
            <person name="Muzny D."/>
            <person name="Gibbs R.A."/>
            <person name="Weinstock G.M."/>
            <person name="Attaway T."/>
            <person name="Bell S."/>
            <person name="Buhay C.J."/>
            <person name="Chandrabose M.N."/>
            <person name="Chavez D."/>
            <person name="Clerk-Blankenburg K.P."/>
            <person name="Cree A."/>
            <person name="Dao M."/>
            <person name="Davis C."/>
            <person name="Chacko J."/>
            <person name="Dinh H."/>
            <person name="Dugan-Rocha S."/>
            <person name="Fowler G."/>
            <person name="Garner T.T."/>
            <person name="Garnes J."/>
            <person name="Gnirke A."/>
            <person name="Hawes A."/>
            <person name="Hernandez J."/>
            <person name="Hines S."/>
            <person name="Holder M."/>
            <person name="Hume J."/>
            <person name="Jhangiani S.N."/>
            <person name="Joshi V."/>
            <person name="Khan Z.M."/>
            <person name="Jackson L."/>
            <person name="Kovar C."/>
            <person name="Kowis A."/>
            <person name="Lee S."/>
            <person name="Lewis L.R."/>
            <person name="Margolis J."/>
            <person name="Morgan M."/>
            <person name="Nazareth L.V."/>
            <person name="Nguyen N."/>
            <person name="Okwuonu G."/>
            <person name="Parker D."/>
            <person name="Richards S."/>
            <person name="Ruiz S.J."/>
            <person name="Santibanez J."/>
            <person name="Savard J."/>
            <person name="Scherer S.E."/>
            <person name="Schneider B."/>
            <person name="Sodergren E."/>
            <person name="Tautz D."/>
            <person name="Vattahil S."/>
            <person name="Villasana D."/>
            <person name="White C.S."/>
            <person name="Wright R."/>
            <person name="Park Y."/>
            <person name="Beeman R.W."/>
            <person name="Lord J."/>
            <person name="Oppert B."/>
            <person name="Lorenzen M."/>
            <person name="Brown S."/>
            <person name="Wang L."/>
            <person name="Savard J."/>
            <person name="Tautz D."/>
            <person name="Richards S."/>
            <person name="Weinstock G."/>
            <person name="Gibbs R.A."/>
            <person name="Liu Y."/>
            <person name="Worley K."/>
            <person name="Weinstock G."/>
            <person name="Elsik C.G."/>
            <person name="Reese J.T."/>
            <person name="Elhaik E."/>
            <person name="Landan G."/>
            <person name="Graur D."/>
            <person name="Arensburger P."/>
            <person name="Atkinson P."/>
            <person name="Beeman R.W."/>
            <person name="Beidler J."/>
            <person name="Brown S.J."/>
            <person name="Demuth J.P."/>
            <person name="Drury D.W."/>
            <person name="Du Y.Z."/>
            <person name="Fujiwara H."/>
            <person name="Lorenzen M."/>
            <person name="Maselli V."/>
            <person name="Osanai M."/>
            <person name="Park Y."/>
            <person name="Robertson H.M."/>
            <person name="Tu Z."/>
            <person name="Wang J.J."/>
            <person name="Wang S."/>
            <person name="Richards S."/>
            <person name="Song H."/>
            <person name="Zhang L."/>
            <person name="Sodergren E."/>
            <person name="Werner D."/>
            <person name="Stanke M."/>
            <person name="Morgenstern B."/>
            <person name="Solovyev V."/>
            <person name="Kosarev P."/>
            <person name="Brown G."/>
            <person name="Chen H.C."/>
            <person name="Ermolaeva O."/>
            <person name="Hlavina W."/>
            <person name="Kapustin Y."/>
            <person name="Kiryutin B."/>
            <person name="Kitts P."/>
            <person name="Maglott D."/>
            <person name="Pruitt K."/>
            <person name="Sapojnikov V."/>
            <person name="Souvorov A."/>
            <person name="Mackey A.J."/>
            <person name="Waterhouse R.M."/>
            <person name="Wyder S."/>
            <person name="Zdobnov E.M."/>
            <person name="Zdobnov E.M."/>
            <person name="Wyder S."/>
            <person name="Kriventseva E.V."/>
            <person name="Kadowaki T."/>
            <person name="Bork P."/>
            <person name="Aranda M."/>
            <person name="Bao R."/>
            <person name="Beermann A."/>
            <person name="Berns N."/>
            <person name="Bolognesi R."/>
            <person name="Bonneton F."/>
            <person name="Bopp D."/>
            <person name="Brown S.J."/>
            <person name="Bucher G."/>
            <person name="Butts T."/>
            <person name="Chaumot A."/>
            <person name="Denell R.E."/>
            <person name="Ferrier D.E."/>
            <person name="Friedrich M."/>
            <person name="Gordon C.M."/>
            <person name="Jindra M."/>
            <person name="Klingler M."/>
            <person name="Lan Q."/>
            <person name="Lattorff H.M."/>
            <person name="Laudet V."/>
            <person name="von Levetsow C."/>
            <person name="Liu Z."/>
            <person name="Lutz R."/>
            <person name="Lynch J.A."/>
            <person name="da Fonseca R.N."/>
            <person name="Posnien N."/>
            <person name="Reuter R."/>
            <person name="Roth S."/>
            <person name="Savard J."/>
            <person name="Schinko J.B."/>
            <person name="Schmitt C."/>
            <person name="Schoppmeier M."/>
            <person name="Schroder R."/>
            <person name="Shippy T.D."/>
            <person name="Simonnet F."/>
            <person name="Marques-Souza H."/>
            <person name="Tautz D."/>
            <person name="Tomoyasu Y."/>
            <person name="Trauner J."/>
            <person name="Van der Zee M."/>
            <person name="Vervoort M."/>
            <person name="Wittkopp N."/>
            <person name="Wimmer E.A."/>
            <person name="Yang X."/>
            <person name="Jones A.K."/>
            <person name="Sattelle D.B."/>
            <person name="Ebert P.R."/>
            <person name="Nelson D."/>
            <person name="Scott J.G."/>
            <person name="Beeman R.W."/>
            <person name="Muthukrishnan S."/>
            <person name="Kramer K.J."/>
            <person name="Arakane Y."/>
            <person name="Beeman R.W."/>
            <person name="Zhu Q."/>
            <person name="Hogenkamp D."/>
            <person name="Dixit R."/>
            <person name="Oppert B."/>
            <person name="Jiang H."/>
            <person name="Zou Z."/>
            <person name="Marshall J."/>
            <person name="Elpidina E."/>
            <person name="Vinokurov K."/>
            <person name="Oppert C."/>
            <person name="Zou Z."/>
            <person name="Evans J."/>
            <person name="Lu Z."/>
            <person name="Zhao P."/>
            <person name="Sumathipala N."/>
            <person name="Altincicek B."/>
            <person name="Vilcinskas A."/>
            <person name="Williams M."/>
            <person name="Hultmark D."/>
            <person name="Hetru C."/>
            <person name="Jiang H."/>
            <person name="Grimmelikhuijzen C.J."/>
            <person name="Hauser F."/>
            <person name="Cazzamali G."/>
            <person name="Williamson M."/>
            <person name="Park Y."/>
            <person name="Li B."/>
            <person name="Tanaka Y."/>
            <person name="Predel R."/>
            <person name="Neupert S."/>
            <person name="Schachtner J."/>
            <person name="Verleyen P."/>
            <person name="Raible F."/>
            <person name="Bork P."/>
            <person name="Friedrich M."/>
            <person name="Walden K.K."/>
            <person name="Robertson H.M."/>
            <person name="Angeli S."/>
            <person name="Foret S."/>
            <person name="Bucher G."/>
            <person name="Schuetz S."/>
            <person name="Maleszka R."/>
            <person name="Wimmer E.A."/>
            <person name="Beeman R.W."/>
            <person name="Lorenzen M."/>
            <person name="Tomoyasu Y."/>
            <person name="Miller S.C."/>
            <person name="Grossmann D."/>
            <person name="Bucher G."/>
        </authorList>
    </citation>
    <scope>NUCLEOTIDE SEQUENCE [LARGE SCALE GENOMIC DNA]</scope>
    <source>
        <strain evidence="1 2">Georgia GA2</strain>
    </source>
</reference>
<organism evidence="1 2">
    <name type="scientific">Tribolium castaneum</name>
    <name type="common">Red flour beetle</name>
    <dbReference type="NCBI Taxonomy" id="7070"/>
    <lineage>
        <taxon>Eukaryota</taxon>
        <taxon>Metazoa</taxon>
        <taxon>Ecdysozoa</taxon>
        <taxon>Arthropoda</taxon>
        <taxon>Hexapoda</taxon>
        <taxon>Insecta</taxon>
        <taxon>Pterygota</taxon>
        <taxon>Neoptera</taxon>
        <taxon>Endopterygota</taxon>
        <taxon>Coleoptera</taxon>
        <taxon>Polyphaga</taxon>
        <taxon>Cucujiformia</taxon>
        <taxon>Tenebrionidae</taxon>
        <taxon>Tenebrionidae incertae sedis</taxon>
        <taxon>Tribolium</taxon>
    </lineage>
</organism>
<gene>
    <name evidence="1" type="primary">AUGUSTUS-3.0.2_31828</name>
    <name evidence="1" type="ORF">TcasGA2_TC031828</name>
</gene>
<evidence type="ECO:0000313" key="2">
    <source>
        <dbReference type="Proteomes" id="UP000007266"/>
    </source>
</evidence>
<dbReference type="Proteomes" id="UP000007266">
    <property type="component" value="Unassembled WGS sequence"/>
</dbReference>
<accession>A0A139W8J7</accession>
<sequence>MQKKNFKNPEVAKVKIYPSLPPCEPPSQNRNNRDIRSPAAHVTFNVPQPPAQPFTIHKFAHADWEKFQNTITTNLPEAAPTVIPQDINRQISDLTNRVISARDAAIPTAIIPKFRPSIPPDILGLIREKRRIFQQFLRTRDPFLKTQFNRLNAQIRRDINQHRENQWISTCQSLDYRDGKKFWNKFKTHKTKFPTNFQPNLKQPNIN</sequence>
<name>A0A139W8J7_TRICA</name>
<proteinExistence type="predicted"/>
<keyword evidence="2" id="KW-1185">Reference proteome</keyword>
<evidence type="ECO:0000313" key="1">
    <source>
        <dbReference type="EMBL" id="KXZ75594.1"/>
    </source>
</evidence>
<dbReference type="AlphaFoldDB" id="A0A139W8J7"/>
<reference evidence="1 2" key="2">
    <citation type="journal article" date="2010" name="Nucleic Acids Res.">
        <title>BeetleBase in 2010: revisions to provide comprehensive genomic information for Tribolium castaneum.</title>
        <authorList>
            <person name="Kim H.S."/>
            <person name="Murphy T."/>
            <person name="Xia J."/>
            <person name="Caragea D."/>
            <person name="Park Y."/>
            <person name="Beeman R.W."/>
            <person name="Lorenzen M.D."/>
            <person name="Butcher S."/>
            <person name="Manak J.R."/>
            <person name="Brown S.J."/>
        </authorList>
    </citation>
    <scope>NUCLEOTIDE SEQUENCE [LARGE SCALE GENOMIC DNA]</scope>
    <source>
        <strain evidence="1 2">Georgia GA2</strain>
    </source>
</reference>
<dbReference type="InParanoid" id="A0A139W8J7"/>
<protein>
    <submittedName>
        <fullName evidence="1">Uncharacterized protein</fullName>
    </submittedName>
</protein>